<accession>A0ABR3PRI1</accession>
<feature type="signal peptide" evidence="1">
    <location>
        <begin position="1"/>
        <end position="21"/>
    </location>
</feature>
<evidence type="ECO:0000313" key="3">
    <source>
        <dbReference type="Proteomes" id="UP001565368"/>
    </source>
</evidence>
<proteinExistence type="predicted"/>
<protein>
    <submittedName>
        <fullName evidence="2">Multiple RNA-binding domain-containing protein 1</fullName>
    </submittedName>
</protein>
<dbReference type="EMBL" id="JBBXJM010000007">
    <property type="protein sequence ID" value="KAL1404990.1"/>
    <property type="molecule type" value="Genomic_DNA"/>
</dbReference>
<gene>
    <name evidence="2" type="primary">MRD1_1</name>
    <name evidence="2" type="ORF">Q8F55_008607</name>
</gene>
<sequence>MLAALLALLAASAAAAQSAAGADPTTPAAAASAWKNSSTSSSSAPAGPWTPSPYHTTRYSFLSPNVVFYPPGGWVTNQHATFANTTGNVSVSVELAGSGAVFSGSQLGTLLVNGSSAEHWNGTTNITERSAEVSGLAYGWWNFTLVGSGAVSSFESGAAQATLSFTGASGVTNGSQWLPALNADRARVDNATGIAALGLDIQTSGTWTNDHRRTTQTPGSELVIKPRKGTAVLELNQDVPDTPFGAFNVTISPPPPFGPASEAFSPTLRSAEVQFAIAQMDVLVYAVQLDPDVEYTVRVAYAGNGTDKFSFSSVGAYASSIYHVGPGGSPEKSNGTGKQNTAGKPVYLDASVPWTVVPFLAAGLWLVM</sequence>
<keyword evidence="3" id="KW-1185">Reference proteome</keyword>
<keyword evidence="1" id="KW-0732">Signal</keyword>
<reference evidence="2 3" key="1">
    <citation type="submission" date="2023-08" db="EMBL/GenBank/DDBJ databases">
        <title>Annotated Genome Sequence of Vanrija albida AlHP1.</title>
        <authorList>
            <person name="Herzog R."/>
        </authorList>
    </citation>
    <scope>NUCLEOTIDE SEQUENCE [LARGE SCALE GENOMIC DNA]</scope>
    <source>
        <strain evidence="2 3">AlHP1</strain>
    </source>
</reference>
<name>A0ABR3PRI1_9TREE</name>
<feature type="chain" id="PRO_5046817359" evidence="1">
    <location>
        <begin position="22"/>
        <end position="368"/>
    </location>
</feature>
<dbReference type="RefSeq" id="XP_069204934.1">
    <property type="nucleotide sequence ID" value="XM_069356997.1"/>
</dbReference>
<evidence type="ECO:0000256" key="1">
    <source>
        <dbReference type="SAM" id="SignalP"/>
    </source>
</evidence>
<dbReference type="GeneID" id="95989650"/>
<evidence type="ECO:0000313" key="2">
    <source>
        <dbReference type="EMBL" id="KAL1404990.1"/>
    </source>
</evidence>
<dbReference type="Proteomes" id="UP001565368">
    <property type="component" value="Unassembled WGS sequence"/>
</dbReference>
<organism evidence="2 3">
    <name type="scientific">Vanrija albida</name>
    <dbReference type="NCBI Taxonomy" id="181172"/>
    <lineage>
        <taxon>Eukaryota</taxon>
        <taxon>Fungi</taxon>
        <taxon>Dikarya</taxon>
        <taxon>Basidiomycota</taxon>
        <taxon>Agaricomycotina</taxon>
        <taxon>Tremellomycetes</taxon>
        <taxon>Trichosporonales</taxon>
        <taxon>Trichosporonaceae</taxon>
        <taxon>Vanrija</taxon>
    </lineage>
</organism>
<comment type="caution">
    <text evidence="2">The sequence shown here is derived from an EMBL/GenBank/DDBJ whole genome shotgun (WGS) entry which is preliminary data.</text>
</comment>